<evidence type="ECO:0000313" key="2">
    <source>
        <dbReference type="Proteomes" id="UP000708208"/>
    </source>
</evidence>
<organism evidence="1 2">
    <name type="scientific">Allacma fusca</name>
    <dbReference type="NCBI Taxonomy" id="39272"/>
    <lineage>
        <taxon>Eukaryota</taxon>
        <taxon>Metazoa</taxon>
        <taxon>Ecdysozoa</taxon>
        <taxon>Arthropoda</taxon>
        <taxon>Hexapoda</taxon>
        <taxon>Collembola</taxon>
        <taxon>Symphypleona</taxon>
        <taxon>Sminthuridae</taxon>
        <taxon>Allacma</taxon>
    </lineage>
</organism>
<accession>A0A8J2KI02</accession>
<protein>
    <submittedName>
        <fullName evidence="1">Uncharacterized protein</fullName>
    </submittedName>
</protein>
<evidence type="ECO:0000313" key="1">
    <source>
        <dbReference type="EMBL" id="CAG7786411.1"/>
    </source>
</evidence>
<dbReference type="OrthoDB" id="5227681at2759"/>
<dbReference type="Proteomes" id="UP000708208">
    <property type="component" value="Unassembled WGS sequence"/>
</dbReference>
<name>A0A8J2KI02_9HEXA</name>
<keyword evidence="2" id="KW-1185">Reference proteome</keyword>
<dbReference type="AlphaFoldDB" id="A0A8J2KI02"/>
<dbReference type="EMBL" id="CAJVCH010317366">
    <property type="protein sequence ID" value="CAG7786411.1"/>
    <property type="molecule type" value="Genomic_DNA"/>
</dbReference>
<gene>
    <name evidence="1" type="ORF">AFUS01_LOCUS24980</name>
</gene>
<proteinExistence type="predicted"/>
<reference evidence="1" key="1">
    <citation type="submission" date="2021-06" db="EMBL/GenBank/DDBJ databases">
        <authorList>
            <person name="Hodson N. C."/>
            <person name="Mongue J. A."/>
            <person name="Jaron S. K."/>
        </authorList>
    </citation>
    <scope>NUCLEOTIDE SEQUENCE</scope>
</reference>
<comment type="caution">
    <text evidence="1">The sequence shown here is derived from an EMBL/GenBank/DDBJ whole genome shotgun (WGS) entry which is preliminary data.</text>
</comment>
<feature type="non-terminal residue" evidence="1">
    <location>
        <position position="1"/>
    </location>
</feature>
<sequence length="52" mass="5951">LTNFLEIDVLNLITHGFGNKCYTDYEVRLSDGGRACRCFESNIRPCNEGMYT</sequence>